<proteinExistence type="predicted"/>
<dbReference type="EMBL" id="LAQS01000080">
    <property type="protein sequence ID" value="KKZ69739.1"/>
    <property type="molecule type" value="Genomic_DNA"/>
</dbReference>
<dbReference type="Proteomes" id="UP000265325">
    <property type="component" value="Unassembled WGS sequence"/>
</dbReference>
<dbReference type="GO" id="GO:0017000">
    <property type="term" value="P:antibiotic biosynthetic process"/>
    <property type="evidence" value="ECO:0007669"/>
    <property type="project" value="UniProtKB-ARBA"/>
</dbReference>
<dbReference type="PANTHER" id="PTHR43861">
    <property type="entry name" value="TRANS-ACONITATE 2-METHYLTRANSFERASE-RELATED"/>
    <property type="match status" value="1"/>
</dbReference>
<evidence type="ECO:0000256" key="1">
    <source>
        <dbReference type="ARBA" id="ARBA00022603"/>
    </source>
</evidence>
<dbReference type="InterPro" id="IPR029063">
    <property type="entry name" value="SAM-dependent_MTases_sf"/>
</dbReference>
<gene>
    <name evidence="5" type="ORF">VO63_32610</name>
</gene>
<feature type="compositionally biased region" description="Basic and acidic residues" evidence="3">
    <location>
        <begin position="16"/>
        <end position="31"/>
    </location>
</feature>
<feature type="domain" description="Methyltransferase" evidence="4">
    <location>
        <begin position="106"/>
        <end position="202"/>
    </location>
</feature>
<keyword evidence="1 5" id="KW-0489">Methyltransferase</keyword>
<dbReference type="CDD" id="cd02440">
    <property type="entry name" value="AdoMet_MTases"/>
    <property type="match status" value="1"/>
</dbReference>
<keyword evidence="6" id="KW-1185">Reference proteome</keyword>
<dbReference type="OrthoDB" id="3382693at2"/>
<dbReference type="GO" id="GO:0032259">
    <property type="term" value="P:methylation"/>
    <property type="evidence" value="ECO:0007669"/>
    <property type="project" value="UniProtKB-KW"/>
</dbReference>
<accession>A0A2P2GFV3</accession>
<evidence type="ECO:0000259" key="4">
    <source>
        <dbReference type="Pfam" id="PF13649"/>
    </source>
</evidence>
<reference evidence="5 6" key="1">
    <citation type="submission" date="2015-05" db="EMBL/GenBank/DDBJ databases">
        <title>Draft Genome assembly of Streptomyces showdoensis.</title>
        <authorList>
            <person name="Thapa K.K."/>
            <person name="Metsa-Ketela M."/>
        </authorList>
    </citation>
    <scope>NUCLEOTIDE SEQUENCE [LARGE SCALE GENOMIC DNA]</scope>
    <source>
        <strain evidence="5 6">ATCC 15227</strain>
    </source>
</reference>
<dbReference type="Gene3D" id="3.40.50.150">
    <property type="entry name" value="Vaccinia Virus protein VP39"/>
    <property type="match status" value="1"/>
</dbReference>
<dbReference type="RefSeq" id="WP_046911719.1">
    <property type="nucleotide sequence ID" value="NZ_BAAAXG010000012.1"/>
</dbReference>
<sequence>MSENDLHDGHRHGHRHGDAPCKGEGHAHGEGQGHGTGHGHRTGQAQGGGHGHGHANGNGHRHDHTHLDWAELAPLLTVQAETQSPLYKEAAAWLAGLAPAGRVRRVLDFGSGPGVGTALLAEAFPEAEVVAVDATPELLALAKERAEARGLGDRVTTLRAELPGDFGILGTADLIWASHSLHHIGDQRAALAAFAEVLNPGGIIALAEGGLPARHLPWNAGVGRPGLEARIDAAAADWFGEMRASLPDAKEEIDDWNALLTGAGLTPFGTRSFLSDVPAPLPDPVRGQIVAHYERQRDGLAESLAADDRAALDRLLDPADALSLHRRPDLFLLTARTVHTGRRAG</sequence>
<organism evidence="5 6">
    <name type="scientific">Streptomyces showdoensis</name>
    <dbReference type="NCBI Taxonomy" id="68268"/>
    <lineage>
        <taxon>Bacteria</taxon>
        <taxon>Bacillati</taxon>
        <taxon>Actinomycetota</taxon>
        <taxon>Actinomycetes</taxon>
        <taxon>Kitasatosporales</taxon>
        <taxon>Streptomycetaceae</taxon>
        <taxon>Streptomyces</taxon>
    </lineage>
</organism>
<name>A0A2P2GFV3_STREW</name>
<feature type="region of interest" description="Disordered" evidence="3">
    <location>
        <begin position="1"/>
        <end position="63"/>
    </location>
</feature>
<evidence type="ECO:0000256" key="2">
    <source>
        <dbReference type="ARBA" id="ARBA00022679"/>
    </source>
</evidence>
<keyword evidence="2 5" id="KW-0808">Transferase</keyword>
<dbReference type="Pfam" id="PF13649">
    <property type="entry name" value="Methyltransf_25"/>
    <property type="match status" value="1"/>
</dbReference>
<dbReference type="SUPFAM" id="SSF53335">
    <property type="entry name" value="S-adenosyl-L-methionine-dependent methyltransferases"/>
    <property type="match status" value="1"/>
</dbReference>
<dbReference type="GO" id="GO:0008168">
    <property type="term" value="F:methyltransferase activity"/>
    <property type="evidence" value="ECO:0007669"/>
    <property type="project" value="UniProtKB-KW"/>
</dbReference>
<evidence type="ECO:0000313" key="5">
    <source>
        <dbReference type="EMBL" id="KKZ69739.1"/>
    </source>
</evidence>
<dbReference type="InterPro" id="IPR041698">
    <property type="entry name" value="Methyltransf_25"/>
</dbReference>
<protein>
    <submittedName>
        <fullName evidence="5">SAM-dependent methyltransferase</fullName>
    </submittedName>
</protein>
<evidence type="ECO:0000313" key="6">
    <source>
        <dbReference type="Proteomes" id="UP000265325"/>
    </source>
</evidence>
<evidence type="ECO:0000256" key="3">
    <source>
        <dbReference type="SAM" id="MobiDB-lite"/>
    </source>
</evidence>
<dbReference type="PANTHER" id="PTHR43861:SF1">
    <property type="entry name" value="TRANS-ACONITATE 2-METHYLTRANSFERASE"/>
    <property type="match status" value="1"/>
</dbReference>
<feature type="compositionally biased region" description="Gly residues" evidence="3">
    <location>
        <begin position="45"/>
        <end position="56"/>
    </location>
</feature>
<comment type="caution">
    <text evidence="5">The sequence shown here is derived from an EMBL/GenBank/DDBJ whole genome shotgun (WGS) entry which is preliminary data.</text>
</comment>
<dbReference type="AlphaFoldDB" id="A0A2P2GFV3"/>